<dbReference type="AlphaFoldDB" id="A0A6N7W9Y3"/>
<dbReference type="GO" id="GO:0004553">
    <property type="term" value="F:hydrolase activity, hydrolyzing O-glycosyl compounds"/>
    <property type="evidence" value="ECO:0007669"/>
    <property type="project" value="InterPro"/>
</dbReference>
<evidence type="ECO:0000256" key="4">
    <source>
        <dbReference type="SAM" id="MobiDB-lite"/>
    </source>
</evidence>
<dbReference type="InterPro" id="IPR017853">
    <property type="entry name" value="GH"/>
</dbReference>
<evidence type="ECO:0000313" key="7">
    <source>
        <dbReference type="Proteomes" id="UP000470875"/>
    </source>
</evidence>
<dbReference type="GO" id="GO:0005975">
    <property type="term" value="P:carbohydrate metabolic process"/>
    <property type="evidence" value="ECO:0007669"/>
    <property type="project" value="InterPro"/>
</dbReference>
<dbReference type="InterPro" id="IPR036962">
    <property type="entry name" value="Glyco_hydro_3_N_sf"/>
</dbReference>
<keyword evidence="2 6" id="KW-0378">Hydrolase</keyword>
<gene>
    <name evidence="6" type="ORF">FYJ24_09265</name>
</gene>
<sequence length="383" mass="41631">MKRVFCGTMVGLLVFSGCSESASSTQSSVESSEKPIVQSGETTDISDPFDEYWENLTPRQQVASVFMFHYPGTDGDAIRGFLEEIQPAGVILMGDNIPDEEDIVATMVDSWQKTVDLPFLVGIDQEGGVVSRIDSDPAPGALELQDGPPELIEEAFRDRGRRLRQLGINLNFGIIADHTDDPHSFIYDRILGTTPALAARGVEAAIKGEHGLVYSTLKHFPDHGAAPGDSHTMLPSTDISLEQWLSSGALPFEAGIKAGVELIMTGHLRYQSIDEIPVSMSKKWNDILRDDLGFDGVIVTDSMLMLEGSDEYPDTVANDVAALESGASLVLDLSGLDGDDVNRHAHAVIDGVLDAIDTGLLDKDTVRDASKRVWKLRHKLLEK</sequence>
<keyword evidence="3" id="KW-0326">Glycosidase</keyword>
<dbReference type="PANTHER" id="PTHR30480">
    <property type="entry name" value="BETA-HEXOSAMINIDASE-RELATED"/>
    <property type="match status" value="1"/>
</dbReference>
<evidence type="ECO:0000259" key="5">
    <source>
        <dbReference type="Pfam" id="PF00933"/>
    </source>
</evidence>
<accession>A0A6N7W9Y3</accession>
<dbReference type="InterPro" id="IPR001764">
    <property type="entry name" value="Glyco_hydro_3_N"/>
</dbReference>
<protein>
    <submittedName>
        <fullName evidence="6">Glycoside hydrolase family 3 protein</fullName>
    </submittedName>
</protein>
<dbReference type="InterPro" id="IPR050226">
    <property type="entry name" value="NagZ_Beta-hexosaminidase"/>
</dbReference>
<organism evidence="6 7">
    <name type="scientific">Scrofimicrobium canadense</name>
    <dbReference type="NCBI Taxonomy" id="2652290"/>
    <lineage>
        <taxon>Bacteria</taxon>
        <taxon>Bacillati</taxon>
        <taxon>Actinomycetota</taxon>
        <taxon>Actinomycetes</taxon>
        <taxon>Actinomycetales</taxon>
        <taxon>Actinomycetaceae</taxon>
        <taxon>Scrofimicrobium</taxon>
    </lineage>
</organism>
<dbReference type="PROSITE" id="PS51257">
    <property type="entry name" value="PROKAR_LIPOPROTEIN"/>
    <property type="match status" value="1"/>
</dbReference>
<dbReference type="EMBL" id="VULO01000011">
    <property type="protein sequence ID" value="MSS84948.1"/>
    <property type="molecule type" value="Genomic_DNA"/>
</dbReference>
<name>A0A6N7W9Y3_9ACTO</name>
<keyword evidence="7" id="KW-1185">Reference proteome</keyword>
<feature type="region of interest" description="Disordered" evidence="4">
    <location>
        <begin position="23"/>
        <end position="43"/>
    </location>
</feature>
<comment type="caution">
    <text evidence="6">The sequence shown here is derived from an EMBL/GenBank/DDBJ whole genome shotgun (WGS) entry which is preliminary data.</text>
</comment>
<dbReference type="Proteomes" id="UP000470875">
    <property type="component" value="Unassembled WGS sequence"/>
</dbReference>
<evidence type="ECO:0000256" key="2">
    <source>
        <dbReference type="ARBA" id="ARBA00022801"/>
    </source>
</evidence>
<dbReference type="Gene3D" id="3.20.20.300">
    <property type="entry name" value="Glycoside hydrolase, family 3, N-terminal domain"/>
    <property type="match status" value="1"/>
</dbReference>
<feature type="domain" description="Glycoside hydrolase family 3 N-terminal" evidence="5">
    <location>
        <begin position="76"/>
        <end position="375"/>
    </location>
</feature>
<proteinExistence type="inferred from homology"/>
<dbReference type="SUPFAM" id="SSF51445">
    <property type="entry name" value="(Trans)glycosidases"/>
    <property type="match status" value="1"/>
</dbReference>
<dbReference type="GO" id="GO:0009254">
    <property type="term" value="P:peptidoglycan turnover"/>
    <property type="evidence" value="ECO:0007669"/>
    <property type="project" value="TreeGrafter"/>
</dbReference>
<dbReference type="Pfam" id="PF00933">
    <property type="entry name" value="Glyco_hydro_3"/>
    <property type="match status" value="1"/>
</dbReference>
<dbReference type="PANTHER" id="PTHR30480:SF16">
    <property type="entry name" value="GLYCOSIDE HYDROLASE FAMILY 3 DOMAIN PROTEIN"/>
    <property type="match status" value="1"/>
</dbReference>
<evidence type="ECO:0000313" key="6">
    <source>
        <dbReference type="EMBL" id="MSS84948.1"/>
    </source>
</evidence>
<evidence type="ECO:0000256" key="3">
    <source>
        <dbReference type="ARBA" id="ARBA00023295"/>
    </source>
</evidence>
<comment type="similarity">
    <text evidence="1">Belongs to the glycosyl hydrolase 3 family.</text>
</comment>
<reference evidence="6 7" key="1">
    <citation type="submission" date="2019-08" db="EMBL/GenBank/DDBJ databases">
        <title>In-depth cultivation of the pig gut microbiome towards novel bacterial diversity and tailored functional studies.</title>
        <authorList>
            <person name="Wylensek D."/>
            <person name="Hitch T.C.A."/>
            <person name="Clavel T."/>
        </authorList>
    </citation>
    <scope>NUCLEOTIDE SEQUENCE [LARGE SCALE GENOMIC DNA]</scope>
    <source>
        <strain evidence="6 7">WB03_NA08</strain>
    </source>
</reference>
<evidence type="ECO:0000256" key="1">
    <source>
        <dbReference type="ARBA" id="ARBA00005336"/>
    </source>
</evidence>